<dbReference type="PROSITE" id="PS01124">
    <property type="entry name" value="HTH_ARAC_FAMILY_2"/>
    <property type="match status" value="1"/>
</dbReference>
<keyword evidence="2" id="KW-0238">DNA-binding</keyword>
<accession>A0A557RPH6</accession>
<keyword evidence="3" id="KW-0804">Transcription</keyword>
<dbReference type="AlphaFoldDB" id="A0A557RPH6"/>
<dbReference type="Pfam" id="PF12833">
    <property type="entry name" value="HTH_18"/>
    <property type="match status" value="1"/>
</dbReference>
<proteinExistence type="predicted"/>
<sequence>MTSLAILLAGFSIFSAMSLALSHFSGDLYQDQPMSRWMGLILLMALSSLQVAHFAWLHLDQEWVATLAYRMSLFAVAPSFFLFSQPLLNAKALPSIRPALFSHALPIVISPFLPEGLALPLAFIVGAGYLLWLARSLYALRQERANFHREMMLLGGVFGIAVGVSALGLAQASLPGKLFFSLYSVSIGTAFFLAQTTLGLRPRLSTEIREAVQTAYSNSTLNNVDCDTVLSALDRLMVTDRTYVDPNLSLPGLAERLGLSNHQLSELINARLGKSFSRYLRELRIEAAKIMLCDEPSASVLSVGLSVGFTSQSNFYEAFREIEGMAPGQFRKLRARSGPAQ</sequence>
<dbReference type="Proteomes" id="UP000318349">
    <property type="component" value="Unassembled WGS sequence"/>
</dbReference>
<dbReference type="InterPro" id="IPR009057">
    <property type="entry name" value="Homeodomain-like_sf"/>
</dbReference>
<evidence type="ECO:0000313" key="7">
    <source>
        <dbReference type="Proteomes" id="UP000318349"/>
    </source>
</evidence>
<dbReference type="SUPFAM" id="SSF46689">
    <property type="entry name" value="Homeodomain-like"/>
    <property type="match status" value="1"/>
</dbReference>
<feature type="transmembrane region" description="Helical" evidence="4">
    <location>
        <begin position="108"/>
        <end position="132"/>
    </location>
</feature>
<evidence type="ECO:0000259" key="5">
    <source>
        <dbReference type="PROSITE" id="PS01124"/>
    </source>
</evidence>
<evidence type="ECO:0000256" key="4">
    <source>
        <dbReference type="SAM" id="Phobius"/>
    </source>
</evidence>
<evidence type="ECO:0000256" key="2">
    <source>
        <dbReference type="ARBA" id="ARBA00023125"/>
    </source>
</evidence>
<protein>
    <submittedName>
        <fullName evidence="6">AraC family transcriptional regulator</fullName>
    </submittedName>
</protein>
<evidence type="ECO:0000256" key="3">
    <source>
        <dbReference type="ARBA" id="ARBA00023163"/>
    </source>
</evidence>
<feature type="transmembrane region" description="Helical" evidence="4">
    <location>
        <begin position="180"/>
        <end position="200"/>
    </location>
</feature>
<feature type="transmembrane region" description="Helical" evidence="4">
    <location>
        <begin position="71"/>
        <end position="88"/>
    </location>
</feature>
<evidence type="ECO:0000313" key="6">
    <source>
        <dbReference type="EMBL" id="TVO79113.1"/>
    </source>
</evidence>
<reference evidence="6 7" key="1">
    <citation type="submission" date="2019-07" db="EMBL/GenBank/DDBJ databases">
        <title>The pathways for chlorine oxyanion respiration interact through the shared metabolite chlorate.</title>
        <authorList>
            <person name="Barnum T.P."/>
            <person name="Cheng Y."/>
            <person name="Hill K.A."/>
            <person name="Lucas L.N."/>
            <person name="Carlson H.K."/>
            <person name="Coates J.D."/>
        </authorList>
    </citation>
    <scope>NUCLEOTIDE SEQUENCE [LARGE SCALE GENOMIC DNA]</scope>
    <source>
        <strain evidence="6 7">SFB-1</strain>
    </source>
</reference>
<keyword evidence="1" id="KW-0805">Transcription regulation</keyword>
<dbReference type="SMART" id="SM00342">
    <property type="entry name" value="HTH_ARAC"/>
    <property type="match status" value="1"/>
</dbReference>
<keyword evidence="4" id="KW-0812">Transmembrane</keyword>
<dbReference type="PROSITE" id="PS00041">
    <property type="entry name" value="HTH_ARAC_FAMILY_1"/>
    <property type="match status" value="1"/>
</dbReference>
<dbReference type="EMBL" id="VMNI01000003">
    <property type="protein sequence ID" value="TVO79113.1"/>
    <property type="molecule type" value="Genomic_DNA"/>
</dbReference>
<feature type="transmembrane region" description="Helical" evidence="4">
    <location>
        <begin position="153"/>
        <end position="174"/>
    </location>
</feature>
<feature type="transmembrane region" description="Helical" evidence="4">
    <location>
        <begin position="38"/>
        <end position="59"/>
    </location>
</feature>
<comment type="caution">
    <text evidence="6">The sequence shown here is derived from an EMBL/GenBank/DDBJ whole genome shotgun (WGS) entry which is preliminary data.</text>
</comment>
<dbReference type="PANTHER" id="PTHR43280:SF29">
    <property type="entry name" value="ARAC-FAMILY TRANSCRIPTIONAL REGULATOR"/>
    <property type="match status" value="1"/>
</dbReference>
<dbReference type="GO" id="GO:0003700">
    <property type="term" value="F:DNA-binding transcription factor activity"/>
    <property type="evidence" value="ECO:0007669"/>
    <property type="project" value="InterPro"/>
</dbReference>
<feature type="domain" description="HTH araC/xylS-type" evidence="5">
    <location>
        <begin position="234"/>
        <end position="333"/>
    </location>
</feature>
<name>A0A557RPH6_9RHOO</name>
<organism evidence="6 7">
    <name type="scientific">Denitromonas halophila</name>
    <dbReference type="NCBI Taxonomy" id="1629404"/>
    <lineage>
        <taxon>Bacteria</taxon>
        <taxon>Pseudomonadati</taxon>
        <taxon>Pseudomonadota</taxon>
        <taxon>Betaproteobacteria</taxon>
        <taxon>Rhodocyclales</taxon>
        <taxon>Zoogloeaceae</taxon>
        <taxon>Denitromonas</taxon>
    </lineage>
</organism>
<dbReference type="GO" id="GO:0043565">
    <property type="term" value="F:sequence-specific DNA binding"/>
    <property type="evidence" value="ECO:0007669"/>
    <property type="project" value="InterPro"/>
</dbReference>
<evidence type="ECO:0000256" key="1">
    <source>
        <dbReference type="ARBA" id="ARBA00023015"/>
    </source>
</evidence>
<dbReference type="InterPro" id="IPR018060">
    <property type="entry name" value="HTH_AraC"/>
</dbReference>
<dbReference type="Gene3D" id="1.10.10.60">
    <property type="entry name" value="Homeodomain-like"/>
    <property type="match status" value="2"/>
</dbReference>
<dbReference type="PANTHER" id="PTHR43280">
    <property type="entry name" value="ARAC-FAMILY TRANSCRIPTIONAL REGULATOR"/>
    <property type="match status" value="1"/>
</dbReference>
<keyword evidence="4" id="KW-1133">Transmembrane helix</keyword>
<dbReference type="InterPro" id="IPR018062">
    <property type="entry name" value="HTH_AraC-typ_CS"/>
</dbReference>
<gene>
    <name evidence="6" type="ORF">FHP89_02685</name>
</gene>
<keyword evidence="4" id="KW-0472">Membrane</keyword>